<keyword evidence="5" id="KW-0119">Carbohydrate metabolism</keyword>
<sequence length="213" mass="22451">MAATIAGVGGAVLCGRGRGSCPASCNYSLPRSSPSLSLQGGRDNNLHNHSLQQTLTLEAIQKSGVIACLRAQSGELALETARKALDEGISVLEITMTTPKALEVIAELVQGYPSAVIGAGTVLTSEDAKNAELAGARFLMSPVTVKDILDSFKDGPILYIPGAMTPTEVLNAHAFGAKIVKIQWSYISAWELQQSFYLTPYLTKARCPSGTLV</sequence>
<comment type="pathway">
    <text evidence="1">Carbohydrate acid metabolism.</text>
</comment>
<dbReference type="InterPro" id="IPR000887">
    <property type="entry name" value="Aldlse_KDPG_KHG"/>
</dbReference>
<evidence type="ECO:0000256" key="3">
    <source>
        <dbReference type="ARBA" id="ARBA00011233"/>
    </source>
</evidence>
<dbReference type="AlphaFoldDB" id="A9NM87"/>
<dbReference type="CDD" id="cd00452">
    <property type="entry name" value="KDPG_aldolase"/>
    <property type="match status" value="1"/>
</dbReference>
<dbReference type="Gene3D" id="3.20.20.70">
    <property type="entry name" value="Aldolase class I"/>
    <property type="match status" value="1"/>
</dbReference>
<evidence type="ECO:0000313" key="6">
    <source>
        <dbReference type="EMBL" id="ABK21748.1"/>
    </source>
</evidence>
<proteinExistence type="evidence at transcript level"/>
<accession>A9NM87</accession>
<dbReference type="Pfam" id="PF01081">
    <property type="entry name" value="Aldolase"/>
    <property type="match status" value="1"/>
</dbReference>
<comment type="subunit">
    <text evidence="3">Homotrimer.</text>
</comment>
<dbReference type="PANTHER" id="PTHR30246">
    <property type="entry name" value="2-KETO-3-DEOXY-6-PHOSPHOGLUCONATE ALDOLASE"/>
    <property type="match status" value="1"/>
</dbReference>
<keyword evidence="4" id="KW-0456">Lyase</keyword>
<evidence type="ECO:0000256" key="2">
    <source>
        <dbReference type="ARBA" id="ARBA00006906"/>
    </source>
</evidence>
<dbReference type="InterPro" id="IPR013785">
    <property type="entry name" value="Aldolase_TIM"/>
</dbReference>
<protein>
    <submittedName>
        <fullName evidence="6">Uncharacterized protein</fullName>
    </submittedName>
</protein>
<evidence type="ECO:0000256" key="4">
    <source>
        <dbReference type="ARBA" id="ARBA00023239"/>
    </source>
</evidence>
<name>A9NM87_PICSI</name>
<evidence type="ECO:0000256" key="5">
    <source>
        <dbReference type="ARBA" id="ARBA00023277"/>
    </source>
</evidence>
<organism evidence="6">
    <name type="scientific">Picea sitchensis</name>
    <name type="common">Sitka spruce</name>
    <name type="synonym">Pinus sitchensis</name>
    <dbReference type="NCBI Taxonomy" id="3332"/>
    <lineage>
        <taxon>Eukaryota</taxon>
        <taxon>Viridiplantae</taxon>
        <taxon>Streptophyta</taxon>
        <taxon>Embryophyta</taxon>
        <taxon>Tracheophyta</taxon>
        <taxon>Spermatophyta</taxon>
        <taxon>Pinopsida</taxon>
        <taxon>Pinidae</taxon>
        <taxon>Conifers I</taxon>
        <taxon>Pinales</taxon>
        <taxon>Pinaceae</taxon>
        <taxon>Picea</taxon>
    </lineage>
</organism>
<reference evidence="6" key="1">
    <citation type="journal article" date="2008" name="BMC Genomics">
        <title>A conifer genomics resource of 200,000 spruce (Picea spp.) ESTs and 6,464 high-quality, sequence-finished full-length cDNAs for Sitka spruce (Picea sitchensis).</title>
        <authorList>
            <person name="Ralph S.G."/>
            <person name="Chun H.J."/>
            <person name="Kolosova N."/>
            <person name="Cooper D."/>
            <person name="Oddy C."/>
            <person name="Ritland C.E."/>
            <person name="Kirkpatrick R."/>
            <person name="Moore R."/>
            <person name="Barber S."/>
            <person name="Holt R.A."/>
            <person name="Jones S.J."/>
            <person name="Marra M.A."/>
            <person name="Douglas C.J."/>
            <person name="Ritland K."/>
            <person name="Bohlmann J."/>
        </authorList>
    </citation>
    <scope>NUCLEOTIDE SEQUENCE</scope>
    <source>
        <tissue evidence="6">Bark</tissue>
    </source>
</reference>
<evidence type="ECO:0000256" key="1">
    <source>
        <dbReference type="ARBA" id="ARBA00004761"/>
    </source>
</evidence>
<dbReference type="SUPFAM" id="SSF51569">
    <property type="entry name" value="Aldolase"/>
    <property type="match status" value="1"/>
</dbReference>
<dbReference type="EMBL" id="EF082386">
    <property type="protein sequence ID" value="ABK21748.1"/>
    <property type="molecule type" value="mRNA"/>
</dbReference>
<dbReference type="GO" id="GO:0016829">
    <property type="term" value="F:lyase activity"/>
    <property type="evidence" value="ECO:0007669"/>
    <property type="project" value="UniProtKB-KW"/>
</dbReference>
<comment type="similarity">
    <text evidence="2">Belongs to the KHG/KDPG aldolase family.</text>
</comment>
<dbReference type="PANTHER" id="PTHR30246:SF1">
    <property type="entry name" value="2-DEHYDRO-3-DEOXY-6-PHOSPHOGALACTONATE ALDOLASE-RELATED"/>
    <property type="match status" value="1"/>
</dbReference>